<dbReference type="WBParaSite" id="ALUE_0000170201-mRNA-1">
    <property type="protein sequence ID" value="ALUE_0000170201-mRNA-1"/>
    <property type="gene ID" value="ALUE_0000170201"/>
</dbReference>
<dbReference type="InterPro" id="IPR029058">
    <property type="entry name" value="AB_hydrolase_fold"/>
</dbReference>
<proteinExistence type="predicted"/>
<name>A0A0M3HJK7_ASCLU</name>
<dbReference type="Pfam" id="PF00135">
    <property type="entry name" value="COesterase"/>
    <property type="match status" value="1"/>
</dbReference>
<accession>A0A0M3HJK7</accession>
<reference evidence="3" key="1">
    <citation type="submission" date="2017-02" db="UniProtKB">
        <authorList>
            <consortium name="WormBaseParasite"/>
        </authorList>
    </citation>
    <scope>IDENTIFICATION</scope>
</reference>
<feature type="domain" description="Carboxylesterase type B" evidence="1">
    <location>
        <begin position="2"/>
        <end position="47"/>
    </location>
</feature>
<dbReference type="InterPro" id="IPR002018">
    <property type="entry name" value="CarbesteraseB"/>
</dbReference>
<keyword evidence="2" id="KW-1185">Reference proteome</keyword>
<sequence>MPMRPWEGTRQAKQFGASCFPLRKDALSRQLQYSEACLYLNVMAPARKVCIFGKE</sequence>
<organism evidence="2 3">
    <name type="scientific">Ascaris lumbricoides</name>
    <name type="common">Giant roundworm</name>
    <dbReference type="NCBI Taxonomy" id="6252"/>
    <lineage>
        <taxon>Eukaryota</taxon>
        <taxon>Metazoa</taxon>
        <taxon>Ecdysozoa</taxon>
        <taxon>Nematoda</taxon>
        <taxon>Chromadorea</taxon>
        <taxon>Rhabditida</taxon>
        <taxon>Spirurina</taxon>
        <taxon>Ascaridomorpha</taxon>
        <taxon>Ascaridoidea</taxon>
        <taxon>Ascarididae</taxon>
        <taxon>Ascaris</taxon>
    </lineage>
</organism>
<dbReference type="Gene3D" id="3.40.50.1820">
    <property type="entry name" value="alpha/beta hydrolase"/>
    <property type="match status" value="1"/>
</dbReference>
<evidence type="ECO:0000313" key="3">
    <source>
        <dbReference type="WBParaSite" id="ALUE_0000170201-mRNA-1"/>
    </source>
</evidence>
<dbReference type="Proteomes" id="UP000036681">
    <property type="component" value="Unplaced"/>
</dbReference>
<protein>
    <submittedName>
        <fullName evidence="3">COesterase domain-containing protein</fullName>
    </submittedName>
</protein>
<evidence type="ECO:0000259" key="1">
    <source>
        <dbReference type="Pfam" id="PF00135"/>
    </source>
</evidence>
<dbReference type="AlphaFoldDB" id="A0A0M3HJK7"/>
<dbReference type="SUPFAM" id="SSF53474">
    <property type="entry name" value="alpha/beta-Hydrolases"/>
    <property type="match status" value="1"/>
</dbReference>
<evidence type="ECO:0000313" key="2">
    <source>
        <dbReference type="Proteomes" id="UP000036681"/>
    </source>
</evidence>